<feature type="transmembrane region" description="Helical" evidence="1">
    <location>
        <begin position="49"/>
        <end position="71"/>
    </location>
</feature>
<protein>
    <submittedName>
        <fullName evidence="2">Transmembrane protein</fullName>
    </submittedName>
</protein>
<dbReference type="EMBL" id="JROU02001041">
    <property type="protein sequence ID" value="OEH77609.1"/>
    <property type="molecule type" value="Genomic_DNA"/>
</dbReference>
<keyword evidence="1" id="KW-0472">Membrane</keyword>
<comment type="caution">
    <text evidence="2">The sequence shown here is derived from an EMBL/GenBank/DDBJ whole genome shotgun (WGS) entry which is preliminary data.</text>
</comment>
<keyword evidence="1" id="KW-1133">Transmembrane helix</keyword>
<evidence type="ECO:0000256" key="1">
    <source>
        <dbReference type="SAM" id="Phobius"/>
    </source>
</evidence>
<evidence type="ECO:0000313" key="2">
    <source>
        <dbReference type="EMBL" id="OEH77609.1"/>
    </source>
</evidence>
<proteinExistence type="predicted"/>
<dbReference type="VEuPathDB" id="ToxoDB:cyc_08361"/>
<feature type="transmembrane region" description="Helical" evidence="1">
    <location>
        <begin position="7"/>
        <end position="29"/>
    </location>
</feature>
<sequence>MACSWPCCATCCSFLSAFGVFFLLILGALMQQKSPAIELETHVMENQYLAPYICAGVYFVFFVVSCVYLFIHSRRKPAPSPGIFALGSMAEAGGRGPNRAPSATGDEHVAAADAGDDEVGLTTGRMGSSNLPLTSVQSQTGINLKKPEGTEMKEGVMQF</sequence>
<reference evidence="2 3" key="1">
    <citation type="journal article" date="2016" name="BMC Genomics">
        <title>Comparative genomics reveals Cyclospora cayetanensis possesses coccidia-like metabolism and invasion components but unique surface antigens.</title>
        <authorList>
            <person name="Liu S."/>
            <person name="Wang L."/>
            <person name="Zheng H."/>
            <person name="Xu Z."/>
            <person name="Roellig D.M."/>
            <person name="Li N."/>
            <person name="Frace M.A."/>
            <person name="Tang K."/>
            <person name="Arrowood M.J."/>
            <person name="Moss D.M."/>
            <person name="Zhang L."/>
            <person name="Feng Y."/>
            <person name="Xiao L."/>
        </authorList>
    </citation>
    <scope>NUCLEOTIDE SEQUENCE [LARGE SCALE GENOMIC DNA]</scope>
    <source>
        <strain evidence="2 3">CHN_HEN01</strain>
    </source>
</reference>
<evidence type="ECO:0000313" key="3">
    <source>
        <dbReference type="Proteomes" id="UP000095192"/>
    </source>
</evidence>
<dbReference type="Proteomes" id="UP000095192">
    <property type="component" value="Unassembled WGS sequence"/>
</dbReference>
<accession>A0A1D3D2D4</accession>
<dbReference type="AlphaFoldDB" id="A0A1D3D2D4"/>
<gene>
    <name evidence="2" type="ORF">cyc_08361</name>
</gene>
<keyword evidence="3" id="KW-1185">Reference proteome</keyword>
<dbReference type="InParanoid" id="A0A1D3D2D4"/>
<organism evidence="2 3">
    <name type="scientific">Cyclospora cayetanensis</name>
    <dbReference type="NCBI Taxonomy" id="88456"/>
    <lineage>
        <taxon>Eukaryota</taxon>
        <taxon>Sar</taxon>
        <taxon>Alveolata</taxon>
        <taxon>Apicomplexa</taxon>
        <taxon>Conoidasida</taxon>
        <taxon>Coccidia</taxon>
        <taxon>Eucoccidiorida</taxon>
        <taxon>Eimeriorina</taxon>
        <taxon>Eimeriidae</taxon>
        <taxon>Cyclospora</taxon>
    </lineage>
</organism>
<name>A0A1D3D2D4_9EIME</name>
<keyword evidence="1 2" id="KW-0812">Transmembrane</keyword>